<dbReference type="STRING" id="669874.A0A1E4TRY3"/>
<feature type="chain" id="PRO_5009163321" description="Endoplasmic reticulum-Golgi intermediate compartment protein" evidence="6">
    <location>
        <begin position="19"/>
        <end position="321"/>
    </location>
</feature>
<dbReference type="InterPro" id="IPR039542">
    <property type="entry name" value="Erv_N"/>
</dbReference>
<evidence type="ECO:0000256" key="3">
    <source>
        <dbReference type="ARBA" id="ARBA00022989"/>
    </source>
</evidence>
<evidence type="ECO:0000259" key="7">
    <source>
        <dbReference type="Pfam" id="PF07970"/>
    </source>
</evidence>
<dbReference type="GO" id="GO:0000139">
    <property type="term" value="C:Golgi membrane"/>
    <property type="evidence" value="ECO:0007669"/>
    <property type="project" value="UniProtKB-SubCell"/>
</dbReference>
<reference evidence="10" key="1">
    <citation type="submission" date="2016-05" db="EMBL/GenBank/DDBJ databases">
        <title>Comparative genomics of biotechnologically important yeasts.</title>
        <authorList>
            <consortium name="DOE Joint Genome Institute"/>
            <person name="Riley R."/>
            <person name="Haridas S."/>
            <person name="Wolfe K.H."/>
            <person name="Lopes M.R."/>
            <person name="Hittinger C.T."/>
            <person name="Goker M."/>
            <person name="Salamov A."/>
            <person name="Wisecaver J."/>
            <person name="Long T.M."/>
            <person name="Aerts A.L."/>
            <person name="Barry K."/>
            <person name="Choi C."/>
            <person name="Clum A."/>
            <person name="Coughlan A.Y."/>
            <person name="Deshpande S."/>
            <person name="Douglass A.P."/>
            <person name="Hanson S.J."/>
            <person name="Klenk H.-P."/>
            <person name="Labutti K."/>
            <person name="Lapidus A."/>
            <person name="Lindquist E."/>
            <person name="Lipzen A."/>
            <person name="Meier-Kolthoff J.P."/>
            <person name="Ohm R.A."/>
            <person name="Otillar R.P."/>
            <person name="Pangilinan J."/>
            <person name="Peng Y."/>
            <person name="Rokas A."/>
            <person name="Rosa C.A."/>
            <person name="Scheuner C."/>
            <person name="Sibirny A.A."/>
            <person name="Slot J.C."/>
            <person name="Stielow J.B."/>
            <person name="Sun H."/>
            <person name="Kurtzman C.P."/>
            <person name="Blackwell M."/>
            <person name="Grigoriev I.V."/>
            <person name="Jeffries T.W."/>
        </authorList>
    </citation>
    <scope>NUCLEOTIDE SEQUENCE [LARGE SCALE GENOMIC DNA]</scope>
    <source>
        <strain evidence="10">NRRL Y-2460</strain>
    </source>
</reference>
<keyword evidence="2 5" id="KW-0812">Transmembrane</keyword>
<keyword evidence="10" id="KW-1185">Reference proteome</keyword>
<evidence type="ECO:0000256" key="1">
    <source>
        <dbReference type="ARBA" id="ARBA00004370"/>
    </source>
</evidence>
<keyword evidence="4 5" id="KW-0472">Membrane</keyword>
<dbReference type="Proteomes" id="UP000094236">
    <property type="component" value="Unassembled WGS sequence"/>
</dbReference>
<keyword evidence="5" id="KW-0931">ER-Golgi transport</keyword>
<evidence type="ECO:0000313" key="10">
    <source>
        <dbReference type="Proteomes" id="UP000094236"/>
    </source>
</evidence>
<organism evidence="9 10">
    <name type="scientific">Pachysolen tannophilus NRRL Y-2460</name>
    <dbReference type="NCBI Taxonomy" id="669874"/>
    <lineage>
        <taxon>Eukaryota</taxon>
        <taxon>Fungi</taxon>
        <taxon>Dikarya</taxon>
        <taxon>Ascomycota</taxon>
        <taxon>Saccharomycotina</taxon>
        <taxon>Pichiomycetes</taxon>
        <taxon>Pachysolenaceae</taxon>
        <taxon>Pachysolen</taxon>
    </lineage>
</organism>
<dbReference type="GO" id="GO:0006890">
    <property type="term" value="P:retrograde vesicle-mediated transport, Golgi to endoplasmic reticulum"/>
    <property type="evidence" value="ECO:0007669"/>
    <property type="project" value="EnsemblFungi"/>
</dbReference>
<dbReference type="InterPro" id="IPR045888">
    <property type="entry name" value="Erv"/>
</dbReference>
<feature type="signal peptide" evidence="6">
    <location>
        <begin position="1"/>
        <end position="18"/>
    </location>
</feature>
<dbReference type="PANTHER" id="PTHR10984:SF81">
    <property type="entry name" value="ER-DERIVED VESICLES PROTEIN ERV41"/>
    <property type="match status" value="1"/>
</dbReference>
<keyword evidence="5" id="KW-0256">Endoplasmic reticulum</keyword>
<evidence type="ECO:0000259" key="8">
    <source>
        <dbReference type="Pfam" id="PF13850"/>
    </source>
</evidence>
<evidence type="ECO:0000256" key="4">
    <source>
        <dbReference type="ARBA" id="ARBA00023136"/>
    </source>
</evidence>
<dbReference type="InterPro" id="IPR012936">
    <property type="entry name" value="Erv_C"/>
</dbReference>
<comment type="function">
    <text evidence="5">Plays a role in transport between endoplasmic reticulum and Golgi.</text>
</comment>
<keyword evidence="6" id="KW-0732">Signal</keyword>
<comment type="subcellular location">
    <subcellularLocation>
        <location evidence="5">Endoplasmic reticulum membrane</location>
        <topology evidence="5">Multi-pass membrane protein</topology>
    </subcellularLocation>
    <subcellularLocation>
        <location evidence="5">Endoplasmic reticulum-Golgi intermediate compartment membrane</location>
        <topology evidence="5">Multi-pass membrane protein</topology>
    </subcellularLocation>
    <subcellularLocation>
        <location evidence="5">Golgi apparatus membrane</location>
        <topology evidence="5">Multi-pass membrane protein</topology>
    </subcellularLocation>
    <subcellularLocation>
        <location evidence="1">Membrane</location>
    </subcellularLocation>
</comment>
<evidence type="ECO:0000313" key="9">
    <source>
        <dbReference type="EMBL" id="ODV94502.1"/>
    </source>
</evidence>
<dbReference type="PANTHER" id="PTHR10984">
    <property type="entry name" value="ENDOPLASMIC RETICULUM-GOLGI INTERMEDIATE COMPARTMENT PROTEIN"/>
    <property type="match status" value="1"/>
</dbReference>
<comment type="caution">
    <text evidence="5">Lacks conserved residue(s) required for the propagation of feature annotation.</text>
</comment>
<gene>
    <name evidence="9" type="ORF">PACTADRAFT_77084</name>
</gene>
<name>A0A1E4TRY3_PACTA</name>
<evidence type="ECO:0000256" key="5">
    <source>
        <dbReference type="RuleBase" id="RU369013"/>
    </source>
</evidence>
<comment type="similarity">
    <text evidence="5">Belongs to the ERGIC family.</text>
</comment>
<protein>
    <recommendedName>
        <fullName evidence="5">Endoplasmic reticulum-Golgi intermediate compartment protein</fullName>
    </recommendedName>
</protein>
<feature type="domain" description="Endoplasmic reticulum vesicle transporter N-terminal" evidence="8">
    <location>
        <begin position="14"/>
        <end position="73"/>
    </location>
</feature>
<feature type="transmembrane region" description="Helical" evidence="5">
    <location>
        <begin position="266"/>
        <end position="288"/>
    </location>
</feature>
<dbReference type="Pfam" id="PF13850">
    <property type="entry name" value="ERGIC_N"/>
    <property type="match status" value="1"/>
</dbReference>
<accession>A0A1E4TRY3</accession>
<dbReference type="GO" id="GO:0006888">
    <property type="term" value="P:endoplasmic reticulum to Golgi vesicle-mediated transport"/>
    <property type="evidence" value="ECO:0007669"/>
    <property type="project" value="UniProtKB-UniRule"/>
</dbReference>
<dbReference type="GO" id="GO:0030134">
    <property type="term" value="C:COPII-coated ER to Golgi transport vesicle"/>
    <property type="evidence" value="ECO:0007669"/>
    <property type="project" value="EnsemblFungi"/>
</dbReference>
<keyword evidence="5" id="KW-0333">Golgi apparatus</keyword>
<dbReference type="GO" id="GO:0033116">
    <property type="term" value="C:endoplasmic reticulum-Golgi intermediate compartment membrane"/>
    <property type="evidence" value="ECO:0007669"/>
    <property type="project" value="UniProtKB-SubCell"/>
</dbReference>
<dbReference type="GO" id="GO:0042802">
    <property type="term" value="F:identical protein binding"/>
    <property type="evidence" value="ECO:0007669"/>
    <property type="project" value="EnsemblFungi"/>
</dbReference>
<keyword evidence="5" id="KW-0813">Transport</keyword>
<dbReference type="GO" id="GO:0005789">
    <property type="term" value="C:endoplasmic reticulum membrane"/>
    <property type="evidence" value="ECO:0007669"/>
    <property type="project" value="UniProtKB-SubCell"/>
</dbReference>
<sequence length="321" mass="37079">MNFCFYLLHLLRKYFVLQLVWIEVGGYIDGFVDHQFNVDSDIERNLFINLDMLVAMPCNFIHTNILDMTEDRTLASEVLNYEGAVFPPRIPSNYIINDEVRDITTPEIDQVLQESLLADFSLNNLHVNEAAPACHIFGSIPVTKVKGDFHITGKGYGYRDRSFVPTDSLNFTHVINEFSFGAFYPYMVNPLDGTGKVTKEYLQSYQYFLSVVPTLYKKLGVLIETNQYAMTQQARVYEFNKGVPGIFFKYDFEPIQMRIEEKRIPFLQFIVRLITICGGIMVIASYSFRLTEKLIILIFGKKYAELGQERPSPLLDKDRLD</sequence>
<dbReference type="EMBL" id="KV454016">
    <property type="protein sequence ID" value="ODV94502.1"/>
    <property type="molecule type" value="Genomic_DNA"/>
</dbReference>
<proteinExistence type="inferred from homology"/>
<keyword evidence="3 5" id="KW-1133">Transmembrane helix</keyword>
<evidence type="ECO:0000256" key="6">
    <source>
        <dbReference type="SAM" id="SignalP"/>
    </source>
</evidence>
<dbReference type="AlphaFoldDB" id="A0A1E4TRY3"/>
<dbReference type="GO" id="GO:0061852">
    <property type="term" value="C:retrograde transporter complex, Golgi to ER"/>
    <property type="evidence" value="ECO:0007669"/>
    <property type="project" value="EnsemblFungi"/>
</dbReference>
<dbReference type="OrthoDB" id="5541786at2759"/>
<feature type="domain" description="Endoplasmic reticulum vesicle transporter C-terminal" evidence="7">
    <location>
        <begin position="130"/>
        <end position="285"/>
    </location>
</feature>
<dbReference type="Pfam" id="PF07970">
    <property type="entry name" value="COPIIcoated_ERV"/>
    <property type="match status" value="1"/>
</dbReference>
<evidence type="ECO:0000256" key="2">
    <source>
        <dbReference type="ARBA" id="ARBA00022692"/>
    </source>
</evidence>